<dbReference type="EMBL" id="AP027735">
    <property type="protein sequence ID" value="BDZ59420.1"/>
    <property type="molecule type" value="Genomic_DNA"/>
</dbReference>
<gene>
    <name evidence="1" type="ORF">GCM10025872_30770</name>
</gene>
<organism evidence="1">
    <name type="scientific">Barrientosiimonas endolithica</name>
    <dbReference type="NCBI Taxonomy" id="1535208"/>
    <lineage>
        <taxon>Bacteria</taxon>
        <taxon>Bacillati</taxon>
        <taxon>Actinomycetota</taxon>
        <taxon>Actinomycetes</taxon>
        <taxon>Micrococcales</taxon>
        <taxon>Dermacoccaceae</taxon>
        <taxon>Barrientosiimonas</taxon>
    </lineage>
</organism>
<proteinExistence type="predicted"/>
<protein>
    <submittedName>
        <fullName evidence="1">Uncharacterized protein</fullName>
    </submittedName>
</protein>
<accession>A0ABN6YU72</accession>
<reference evidence="1" key="1">
    <citation type="journal article" date="2014" name="Int. J. Syst. Evol. Microbiol.">
        <title>Complete genome of a new Firmicutes species belonging to the dominant human colonic microbiota ('Ruminococcus bicirculans') reveals two chromosomes and a selective capacity to utilize plant glucans.</title>
        <authorList>
            <consortium name="NISC Comparative Sequencing Program"/>
            <person name="Wegmann U."/>
            <person name="Louis P."/>
            <person name="Goesmann A."/>
            <person name="Henrissat B."/>
            <person name="Duncan S.H."/>
            <person name="Flint H.J."/>
        </authorList>
    </citation>
    <scope>NUCLEOTIDE SEQUENCE</scope>
    <source>
        <strain evidence="1">NBRC 110608</strain>
    </source>
</reference>
<reference evidence="1" key="2">
    <citation type="submission" date="2023-02" db="EMBL/GenBank/DDBJ databases">
        <authorList>
            <person name="Sun Q."/>
            <person name="Mori K."/>
        </authorList>
    </citation>
    <scope>NUCLEOTIDE SEQUENCE</scope>
    <source>
        <strain evidence="1">NBRC 110608</strain>
    </source>
</reference>
<evidence type="ECO:0000313" key="1">
    <source>
        <dbReference type="EMBL" id="BDZ59420.1"/>
    </source>
</evidence>
<name>A0ABN6YU72_9MICO</name>
<sequence length="61" mass="6083">MHEIPEAPGDSRGAPPQIVHRCTKCQKATGAAGSAVAKAVQAMNAAIMTAVIIPVVVSGSS</sequence>